<dbReference type="PANTHER" id="PTHR23360:SF5">
    <property type="entry name" value="G-PROTEIN COUPLED RECEPTORS FAMILY 1 PROFILE DOMAIN-CONTAINING PROTEIN"/>
    <property type="match status" value="1"/>
</dbReference>
<feature type="transmembrane region" description="Helical" evidence="5">
    <location>
        <begin position="65"/>
        <end position="87"/>
    </location>
</feature>
<keyword evidence="3 5" id="KW-1133">Transmembrane helix</keyword>
<name>A0A914H449_GLORO</name>
<organism evidence="6 7">
    <name type="scientific">Globodera rostochiensis</name>
    <name type="common">Golden nematode worm</name>
    <name type="synonym">Heterodera rostochiensis</name>
    <dbReference type="NCBI Taxonomy" id="31243"/>
    <lineage>
        <taxon>Eukaryota</taxon>
        <taxon>Metazoa</taxon>
        <taxon>Ecdysozoa</taxon>
        <taxon>Nematoda</taxon>
        <taxon>Chromadorea</taxon>
        <taxon>Rhabditida</taxon>
        <taxon>Tylenchina</taxon>
        <taxon>Tylenchomorpha</taxon>
        <taxon>Tylenchoidea</taxon>
        <taxon>Heteroderidae</taxon>
        <taxon>Heteroderinae</taxon>
        <taxon>Globodera</taxon>
    </lineage>
</organism>
<keyword evidence="2 5" id="KW-0812">Transmembrane</keyword>
<dbReference type="PANTHER" id="PTHR23360">
    <property type="entry name" value="G-PROTEIN COUPLED RECEPTORS FAMILY 1 PROFILE DOMAIN-CONTAINING PROTEIN-RELATED"/>
    <property type="match status" value="1"/>
</dbReference>
<dbReference type="AlphaFoldDB" id="A0A914H449"/>
<proteinExistence type="predicted"/>
<evidence type="ECO:0000256" key="2">
    <source>
        <dbReference type="ARBA" id="ARBA00022692"/>
    </source>
</evidence>
<dbReference type="Pfam" id="PF10320">
    <property type="entry name" value="7TM_GPCR_Srsx"/>
    <property type="match status" value="1"/>
</dbReference>
<dbReference type="InterPro" id="IPR000276">
    <property type="entry name" value="GPCR_Rhodpsn"/>
</dbReference>
<dbReference type="Proteomes" id="UP000887572">
    <property type="component" value="Unplaced"/>
</dbReference>
<feature type="transmembrane region" description="Helical" evidence="5">
    <location>
        <begin position="27"/>
        <end position="53"/>
    </location>
</feature>
<feature type="transmembrane region" description="Helical" evidence="5">
    <location>
        <begin position="224"/>
        <end position="245"/>
    </location>
</feature>
<protein>
    <submittedName>
        <fullName evidence="7">G_PROTEIN_RECEP_F1_2 domain-containing protein</fullName>
    </submittedName>
</protein>
<feature type="transmembrane region" description="Helical" evidence="5">
    <location>
        <begin position="93"/>
        <end position="118"/>
    </location>
</feature>
<dbReference type="InterPro" id="IPR047130">
    <property type="entry name" value="7TM_GPCR_Srsx_nematod"/>
</dbReference>
<evidence type="ECO:0000256" key="3">
    <source>
        <dbReference type="ARBA" id="ARBA00022989"/>
    </source>
</evidence>
<dbReference type="WBParaSite" id="Gr19_v10_g13816.t1">
    <property type="protein sequence ID" value="Gr19_v10_g13816.t1"/>
    <property type="gene ID" value="Gr19_v10_g13816"/>
</dbReference>
<dbReference type="InterPro" id="IPR019424">
    <property type="entry name" value="7TM_GPCR_Srsx"/>
</dbReference>
<evidence type="ECO:0000256" key="4">
    <source>
        <dbReference type="ARBA" id="ARBA00023136"/>
    </source>
</evidence>
<dbReference type="Gene3D" id="1.20.1070.10">
    <property type="entry name" value="Rhodopsin 7-helix transmembrane proteins"/>
    <property type="match status" value="1"/>
</dbReference>
<dbReference type="GO" id="GO:0004930">
    <property type="term" value="F:G protein-coupled receptor activity"/>
    <property type="evidence" value="ECO:0007669"/>
    <property type="project" value="InterPro"/>
</dbReference>
<feature type="transmembrane region" description="Helical" evidence="5">
    <location>
        <begin position="257"/>
        <end position="282"/>
    </location>
</feature>
<reference evidence="7" key="1">
    <citation type="submission" date="2022-11" db="UniProtKB">
        <authorList>
            <consortium name="WormBaseParasite"/>
        </authorList>
    </citation>
    <scope>IDENTIFICATION</scope>
</reference>
<dbReference type="SUPFAM" id="SSF81321">
    <property type="entry name" value="Family A G protein-coupled receptor-like"/>
    <property type="match status" value="1"/>
</dbReference>
<keyword evidence="6" id="KW-1185">Reference proteome</keyword>
<feature type="transmembrane region" description="Helical" evidence="5">
    <location>
        <begin position="193"/>
        <end position="212"/>
    </location>
</feature>
<evidence type="ECO:0000256" key="1">
    <source>
        <dbReference type="ARBA" id="ARBA00004370"/>
    </source>
</evidence>
<feature type="transmembrane region" description="Helical" evidence="5">
    <location>
        <begin position="139"/>
        <end position="159"/>
    </location>
</feature>
<evidence type="ECO:0000256" key="5">
    <source>
        <dbReference type="SAM" id="Phobius"/>
    </source>
</evidence>
<dbReference type="GO" id="GO:0016020">
    <property type="term" value="C:membrane"/>
    <property type="evidence" value="ECO:0007669"/>
    <property type="project" value="UniProtKB-SubCell"/>
</dbReference>
<dbReference type="SMART" id="SM01381">
    <property type="entry name" value="7TM_GPCR_Srsx"/>
    <property type="match status" value="1"/>
</dbReference>
<evidence type="ECO:0000313" key="6">
    <source>
        <dbReference type="Proteomes" id="UP000887572"/>
    </source>
</evidence>
<keyword evidence="4 5" id="KW-0472">Membrane</keyword>
<sequence>MSSAKIPENLFYKETQQQNGGGHSPALIVMAVLLNCVGIPGFLMNFSVVYVTIKNRTLHGSANFLLALSSLFEMGHQAGHLVFLWLALSGQNFISYAMCFRLMAFSVFCLGGMYVIMFCTGVDRFLCVLTPKFHGRLNLSIYLAFHCAFCLASCAYLTLSLGHCAELYPSYPVTGYFGDLFVGICSTLPEPALLLNLGTIFLYLIVGMYIWRQPTSSQFRIFRSLAVIIVVNIGGYIFESIMRLIVLQNLHLSNQMFWYITSYNGIILNISSACNAIVLFCLSKDYRAAYRKEFEFLSRILRLGSQNPSIVVTGAAVSVKPSLIVRTAPVLASTG</sequence>
<comment type="subcellular location">
    <subcellularLocation>
        <location evidence="1">Membrane</location>
    </subcellularLocation>
</comment>
<accession>A0A914H449</accession>
<evidence type="ECO:0000313" key="7">
    <source>
        <dbReference type="WBParaSite" id="Gr19_v10_g13816.t1"/>
    </source>
</evidence>